<keyword evidence="3" id="KW-1185">Reference proteome</keyword>
<dbReference type="OrthoDB" id="7450257at2759"/>
<feature type="region of interest" description="Disordered" evidence="1">
    <location>
        <begin position="91"/>
        <end position="117"/>
    </location>
</feature>
<organism evidence="2 3">
    <name type="scientific">Ceutorhynchus assimilis</name>
    <name type="common">cabbage seed weevil</name>
    <dbReference type="NCBI Taxonomy" id="467358"/>
    <lineage>
        <taxon>Eukaryota</taxon>
        <taxon>Metazoa</taxon>
        <taxon>Ecdysozoa</taxon>
        <taxon>Arthropoda</taxon>
        <taxon>Hexapoda</taxon>
        <taxon>Insecta</taxon>
        <taxon>Pterygota</taxon>
        <taxon>Neoptera</taxon>
        <taxon>Endopterygota</taxon>
        <taxon>Coleoptera</taxon>
        <taxon>Polyphaga</taxon>
        <taxon>Cucujiformia</taxon>
        <taxon>Curculionidae</taxon>
        <taxon>Ceutorhynchinae</taxon>
        <taxon>Ceutorhynchus</taxon>
    </lineage>
</organism>
<proteinExistence type="predicted"/>
<reference evidence="2" key="1">
    <citation type="submission" date="2022-01" db="EMBL/GenBank/DDBJ databases">
        <authorList>
            <person name="King R."/>
        </authorList>
    </citation>
    <scope>NUCLEOTIDE SEQUENCE</scope>
</reference>
<feature type="compositionally biased region" description="Acidic residues" evidence="1">
    <location>
        <begin position="679"/>
        <end position="718"/>
    </location>
</feature>
<dbReference type="AlphaFoldDB" id="A0A9N9MGB1"/>
<accession>A0A9N9MGB1</accession>
<dbReference type="Proteomes" id="UP001152799">
    <property type="component" value="Chromosome 1"/>
</dbReference>
<feature type="compositionally biased region" description="Basic and acidic residues" evidence="1">
    <location>
        <begin position="719"/>
        <end position="732"/>
    </location>
</feature>
<dbReference type="EMBL" id="OU892277">
    <property type="protein sequence ID" value="CAG9759703.1"/>
    <property type="molecule type" value="Genomic_DNA"/>
</dbReference>
<evidence type="ECO:0000256" key="1">
    <source>
        <dbReference type="SAM" id="MobiDB-lite"/>
    </source>
</evidence>
<sequence>MYRVKKIDLLEVWLHGADKVEKNRNVLSFVTEKFKNNKDILSGTMEKKINRLCINFEARWQAVSRRKDFFLKQNADWLKEDFILEVSEPLPSTSSAGRPRLFFSEQSPRTQRRTASKVSEEHKQDWALLVQAAVKAARQQKNKDVAIVLQEIVKSPTQPSKIKKLFSSSETPIIAYTAEEALELILDSRLSKQQYLDIRRGAIQKNCNIYPDYKKIWQIKSSCRPSGIQVTEVIAEVPLKNLLEHTTKRIINLQKDVILQFMDSLSMAEIDAEIIFSYGFDGSSGFSVYKQKFDSSDTQSDASLFATTIVPLRFQSMNIVLWNNRTPQSVRFCRPLKLEFVKETSEHILKEKIGLDLQIQQLDILRIELEPSKVIKITFQLFMTLIDGKVLNTLTGNKSSQSCPICKATPKSFLQIQPESFQRSEVYNPKPGTLQYGISPLHAWIRFFECIVHISYRYDLREWQIRGENNKKIFNARKKIVQDRFLKKLSLHVDKPKPNGFGSTNDGNTARRSFKDTRFFSEITDVNEKLINNFKNILICLSCQCEIDTEKFQEYCNETPKLYMSEYPWYPMPATVHKVLVHGKAILDNSILPVGYFGEEGSEGRNKLYKQDRQFHARKTSRKHNLEDIFSRALDTSDPIISSINLEKRIGHQTKLSYPAEVLSLLRAPKFIEKNVSEEQFEEENEKEEEKEEREQEEGEEEEGEEEEQKEGEEEEQKEGEKEQEDISKEDFFLQSNIPMLNQLSFLELDAEDDS</sequence>
<protein>
    <submittedName>
        <fullName evidence="2">Uncharacterized protein</fullName>
    </submittedName>
</protein>
<evidence type="ECO:0000313" key="3">
    <source>
        <dbReference type="Proteomes" id="UP001152799"/>
    </source>
</evidence>
<feature type="region of interest" description="Disordered" evidence="1">
    <location>
        <begin position="676"/>
        <end position="755"/>
    </location>
</feature>
<feature type="compositionally biased region" description="Polar residues" evidence="1">
    <location>
        <begin position="734"/>
        <end position="745"/>
    </location>
</feature>
<gene>
    <name evidence="2" type="ORF">CEUTPL_LOCUS445</name>
</gene>
<evidence type="ECO:0000313" key="2">
    <source>
        <dbReference type="EMBL" id="CAG9759703.1"/>
    </source>
</evidence>
<name>A0A9N9MGB1_9CUCU</name>